<dbReference type="Proteomes" id="UP000320585">
    <property type="component" value="Chromosome"/>
</dbReference>
<gene>
    <name evidence="2" type="ORF">Dia5BBH33_16470</name>
</gene>
<dbReference type="Pfam" id="PF12641">
    <property type="entry name" value="Flavodoxin_3"/>
    <property type="match status" value="1"/>
</dbReference>
<dbReference type="KEGG" id="dho:Dia5BBH33_16470"/>
<sequence>MLRHLTNRHIFLFVTLAADPESAHAIASMQNAKNLLPSDSFPKGTFLCRGAVSKETVRKMFEKYPFGNTETRILSECCLLSGSARHPNDEDLAKVETFARVMYQHLKDQ</sequence>
<feature type="domain" description="Flavodoxin-like" evidence="1">
    <location>
        <begin position="2"/>
        <end position="99"/>
    </location>
</feature>
<name>A0A8D4UVJ4_9FIRM</name>
<protein>
    <recommendedName>
        <fullName evidence="1">Flavodoxin-like domain-containing protein</fullName>
    </recommendedName>
</protein>
<accession>A0A8D4UVJ4</accession>
<evidence type="ECO:0000313" key="2">
    <source>
        <dbReference type="EMBL" id="BBK25712.1"/>
    </source>
</evidence>
<organism evidence="2 3">
    <name type="scientific">Dialister hominis</name>
    <dbReference type="NCBI Taxonomy" id="2582419"/>
    <lineage>
        <taxon>Bacteria</taxon>
        <taxon>Bacillati</taxon>
        <taxon>Bacillota</taxon>
        <taxon>Negativicutes</taxon>
        <taxon>Veillonellales</taxon>
        <taxon>Veillonellaceae</taxon>
        <taxon>Dialister</taxon>
    </lineage>
</organism>
<dbReference type="GO" id="GO:0016651">
    <property type="term" value="F:oxidoreductase activity, acting on NAD(P)H"/>
    <property type="evidence" value="ECO:0007669"/>
    <property type="project" value="UniProtKB-ARBA"/>
</dbReference>
<dbReference type="InterPro" id="IPR008254">
    <property type="entry name" value="Flavodoxin/NO_synth"/>
</dbReference>
<dbReference type="AlphaFoldDB" id="A0A8D4UVJ4"/>
<proteinExistence type="predicted"/>
<dbReference type="GO" id="GO:0010181">
    <property type="term" value="F:FMN binding"/>
    <property type="evidence" value="ECO:0007669"/>
    <property type="project" value="InterPro"/>
</dbReference>
<dbReference type="EMBL" id="AP019697">
    <property type="protein sequence ID" value="BBK25712.1"/>
    <property type="molecule type" value="Genomic_DNA"/>
</dbReference>
<reference evidence="3" key="1">
    <citation type="submission" date="2019-05" db="EMBL/GenBank/DDBJ databases">
        <title>Complete genome sequencing of Dialister sp. strain 5BBH33.</title>
        <authorList>
            <person name="Sakamoto M."/>
            <person name="Murakami T."/>
            <person name="Mori H."/>
        </authorList>
    </citation>
    <scope>NUCLEOTIDE SEQUENCE [LARGE SCALE GENOMIC DNA]</scope>
    <source>
        <strain evidence="3">5BBH33</strain>
    </source>
</reference>
<keyword evidence="3" id="KW-1185">Reference proteome</keyword>
<evidence type="ECO:0000259" key="1">
    <source>
        <dbReference type="Pfam" id="PF12641"/>
    </source>
</evidence>
<evidence type="ECO:0000313" key="3">
    <source>
        <dbReference type="Proteomes" id="UP000320585"/>
    </source>
</evidence>